<feature type="region of interest" description="Disordered" evidence="2">
    <location>
        <begin position="105"/>
        <end position="146"/>
    </location>
</feature>
<dbReference type="PROSITE" id="PS51724">
    <property type="entry name" value="SPOR"/>
    <property type="match status" value="1"/>
</dbReference>
<feature type="coiled-coil region" evidence="1">
    <location>
        <begin position="43"/>
        <end position="70"/>
    </location>
</feature>
<dbReference type="AlphaFoldDB" id="A0A933L460"/>
<organism evidence="4 5">
    <name type="scientific">Devosia nanyangense</name>
    <dbReference type="NCBI Taxonomy" id="1228055"/>
    <lineage>
        <taxon>Bacteria</taxon>
        <taxon>Pseudomonadati</taxon>
        <taxon>Pseudomonadota</taxon>
        <taxon>Alphaproteobacteria</taxon>
        <taxon>Hyphomicrobiales</taxon>
        <taxon>Devosiaceae</taxon>
        <taxon>Devosia</taxon>
    </lineage>
</organism>
<gene>
    <name evidence="4" type="ORF">HY834_12280</name>
</gene>
<evidence type="ECO:0000313" key="5">
    <source>
        <dbReference type="Proteomes" id="UP000782610"/>
    </source>
</evidence>
<dbReference type="InterPro" id="IPR007730">
    <property type="entry name" value="SPOR-like_dom"/>
</dbReference>
<proteinExistence type="predicted"/>
<evidence type="ECO:0000313" key="4">
    <source>
        <dbReference type="EMBL" id="MBI4922518.1"/>
    </source>
</evidence>
<feature type="compositionally biased region" description="Low complexity" evidence="2">
    <location>
        <begin position="108"/>
        <end position="127"/>
    </location>
</feature>
<protein>
    <submittedName>
        <fullName evidence="4">SPOR domain-containing protein</fullName>
    </submittedName>
</protein>
<sequence length="249" mass="25488">MNVWGVVALVAWGIAVLSANISAMIPNSILGGLHASRLDGANLNQLRGEIAELGAEAAELRQQNTVLLQRFMLNEQSNGQVTRRVGALELSIPRLLEAIPADADVDRGTTASTGGGTTTSFDVDGGSVSYTQTPLSGDTTAPAETLSQPMPQALTGVTPDSSAFGIALGPPIDAAEAELAWQSMSDKIGTLLIGLGPLVANVEGGPGKRLVAGPIASEADARQLCGRMARIGIACASVPFIGDPLPLLN</sequence>
<dbReference type="Proteomes" id="UP000782610">
    <property type="component" value="Unassembled WGS sequence"/>
</dbReference>
<evidence type="ECO:0000256" key="1">
    <source>
        <dbReference type="SAM" id="Coils"/>
    </source>
</evidence>
<keyword evidence="1" id="KW-0175">Coiled coil</keyword>
<comment type="caution">
    <text evidence="4">The sequence shown here is derived from an EMBL/GenBank/DDBJ whole genome shotgun (WGS) entry which is preliminary data.</text>
</comment>
<feature type="compositionally biased region" description="Polar residues" evidence="2">
    <location>
        <begin position="128"/>
        <end position="139"/>
    </location>
</feature>
<feature type="domain" description="SPOR" evidence="3">
    <location>
        <begin position="158"/>
        <end position="241"/>
    </location>
</feature>
<reference evidence="4" key="1">
    <citation type="submission" date="2020-07" db="EMBL/GenBank/DDBJ databases">
        <title>Huge and variable diversity of episymbiotic CPR bacteria and DPANN archaea in groundwater ecosystems.</title>
        <authorList>
            <person name="He C.Y."/>
            <person name="Keren R."/>
            <person name="Whittaker M."/>
            <person name="Farag I.F."/>
            <person name="Doudna J."/>
            <person name="Cate J.H.D."/>
            <person name="Banfield J.F."/>
        </authorList>
    </citation>
    <scope>NUCLEOTIDE SEQUENCE</scope>
    <source>
        <strain evidence="4">NC_groundwater_1586_Pr3_B-0.1um_66_15</strain>
    </source>
</reference>
<evidence type="ECO:0000259" key="3">
    <source>
        <dbReference type="PROSITE" id="PS51724"/>
    </source>
</evidence>
<name>A0A933L460_9HYPH</name>
<evidence type="ECO:0000256" key="2">
    <source>
        <dbReference type="SAM" id="MobiDB-lite"/>
    </source>
</evidence>
<dbReference type="EMBL" id="JACRAF010000033">
    <property type="protein sequence ID" value="MBI4922518.1"/>
    <property type="molecule type" value="Genomic_DNA"/>
</dbReference>
<accession>A0A933L460</accession>
<dbReference type="GO" id="GO:0042834">
    <property type="term" value="F:peptidoglycan binding"/>
    <property type="evidence" value="ECO:0007669"/>
    <property type="project" value="InterPro"/>
</dbReference>